<dbReference type="Proteomes" id="UP000269335">
    <property type="component" value="Unassembled WGS sequence"/>
</dbReference>
<evidence type="ECO:0000313" key="1">
    <source>
        <dbReference type="EMBL" id="RMN74911.1"/>
    </source>
</evidence>
<proteinExistence type="predicted"/>
<protein>
    <submittedName>
        <fullName evidence="2">Uncharacterized protein</fullName>
    </submittedName>
</protein>
<reference evidence="3 4" key="1">
    <citation type="submission" date="2018-08" db="EMBL/GenBank/DDBJ databases">
        <title>Recombination of ecologically and evolutionarily significant loci maintains genetic cohesion in the Pseudomonas syringae species complex.</title>
        <authorList>
            <person name="Dillon M."/>
            <person name="Thakur S."/>
            <person name="Almeida R.N.D."/>
            <person name="Weir B.S."/>
            <person name="Guttman D.S."/>
        </authorList>
    </citation>
    <scope>NUCLEOTIDE SEQUENCE [LARGE SCALE GENOMIC DNA]</scope>
    <source>
        <strain evidence="1 3">ICMP 15201</strain>
        <strain evidence="2 4">ICMP 15203</strain>
    </source>
</reference>
<dbReference type="EMBL" id="RBPH01000294">
    <property type="protein sequence ID" value="RMN74911.1"/>
    <property type="molecule type" value="Genomic_DNA"/>
</dbReference>
<comment type="caution">
    <text evidence="2">The sequence shown here is derived from an EMBL/GenBank/DDBJ whole genome shotgun (WGS) entry which is preliminary data.</text>
</comment>
<sequence>MLADLPVNGNVFHHDEAVHRHLSKQSRFAPGNRRECKACQLPDTISKN</sequence>
<evidence type="ECO:0000313" key="2">
    <source>
        <dbReference type="EMBL" id="RMO00239.1"/>
    </source>
</evidence>
<dbReference type="Proteomes" id="UP000270524">
    <property type="component" value="Unassembled WGS sequence"/>
</dbReference>
<dbReference type="EMBL" id="RBPJ01000091">
    <property type="protein sequence ID" value="RMO00239.1"/>
    <property type="molecule type" value="Genomic_DNA"/>
</dbReference>
<name>A0A3M3RV07_PSECA</name>
<dbReference type="AlphaFoldDB" id="A0A3M3RV07"/>
<organism evidence="2 4">
    <name type="scientific">Pseudomonas cannabina</name>
    <dbReference type="NCBI Taxonomy" id="86840"/>
    <lineage>
        <taxon>Bacteria</taxon>
        <taxon>Pseudomonadati</taxon>
        <taxon>Pseudomonadota</taxon>
        <taxon>Gammaproteobacteria</taxon>
        <taxon>Pseudomonadales</taxon>
        <taxon>Pseudomonadaceae</taxon>
        <taxon>Pseudomonas</taxon>
    </lineage>
</organism>
<accession>A0A3M3RV07</accession>
<gene>
    <name evidence="2" type="ORF">ALQ51_102312</name>
    <name evidence="1" type="ORF">ALQ53_103715</name>
</gene>
<evidence type="ECO:0000313" key="3">
    <source>
        <dbReference type="Proteomes" id="UP000269335"/>
    </source>
</evidence>
<evidence type="ECO:0000313" key="4">
    <source>
        <dbReference type="Proteomes" id="UP000270524"/>
    </source>
</evidence>